<proteinExistence type="predicted"/>
<evidence type="ECO:0000313" key="3">
    <source>
        <dbReference type="Proteomes" id="UP000001021"/>
    </source>
</evidence>
<dbReference type="eggNOG" id="COG3637">
    <property type="taxonomic scope" value="Bacteria"/>
</dbReference>
<evidence type="ECO:0000259" key="1">
    <source>
        <dbReference type="Pfam" id="PF01617"/>
    </source>
</evidence>
<dbReference type="KEGG" id="eru:Erum8700"/>
<dbReference type="Pfam" id="PF01617">
    <property type="entry name" value="Surface_Ag_2"/>
    <property type="match status" value="1"/>
</dbReference>
<evidence type="ECO:0000313" key="2">
    <source>
        <dbReference type="EMBL" id="CAI27415.1"/>
    </source>
</evidence>
<dbReference type="InterPro" id="IPR002566">
    <property type="entry name" value="Msp4_OMP-like"/>
</dbReference>
<dbReference type="SUPFAM" id="SSF56925">
    <property type="entry name" value="OMPA-like"/>
    <property type="match status" value="1"/>
</dbReference>
<keyword evidence="3" id="KW-1185">Reference proteome</keyword>
<sequence>MRIFMKSKIIFTNIVLTFILSIPSISHAEILNKDTGKYNNIYLSTQYKPAIPVFNNFSVSEKDQNTALLVALTSDINNTNINNNEKISLPQHFTTPYHAQFQNSIISFSGTIGQYLPKNLRVEIEGSYKSFDVKNPGYYDVNDAYRYFALARDVKNNSYQPQDNKTNNTTNLAYYTIMKNYGVSIMSVLLNGCYDISVDKLKASPYICLGIGVDTIEFFETLHIKFAYQCKVGISYLILPQVSLFADGYYHKVKNNQFKNLNTIQVRMLANNPKITYAAATLNISYFGAEIGARFTF</sequence>
<dbReference type="AlphaFoldDB" id="A0A0H3M724"/>
<dbReference type="GeneID" id="33058260"/>
<dbReference type="EMBL" id="CR925678">
    <property type="protein sequence ID" value="CAI27415.1"/>
    <property type="molecule type" value="Genomic_DNA"/>
</dbReference>
<dbReference type="InterPro" id="IPR011250">
    <property type="entry name" value="OMP/PagP_B-barrel"/>
</dbReference>
<accession>A0A0H3M724</accession>
<name>A0A0H3M724_EHRRW</name>
<protein>
    <submittedName>
        <fullName evidence="2">Map1-related protein</fullName>
    </submittedName>
</protein>
<reference evidence="2 3" key="1">
    <citation type="journal article" date="2006" name="J. Bacteriol.">
        <title>Comparative genomic analysis of three strains of Ehrlichia ruminantium reveals an active process of genome size plasticity.</title>
        <authorList>
            <person name="Frutos R."/>
            <person name="Viari A."/>
            <person name="Ferraz C."/>
            <person name="Morgat A."/>
            <person name="Eychenie S."/>
            <person name="Kandassami Y."/>
            <person name="Chantal I."/>
            <person name="Bensaid A."/>
            <person name="Coissac E."/>
            <person name="Vachiery N."/>
            <person name="Demaille J."/>
            <person name="Martinez D."/>
        </authorList>
    </citation>
    <scope>NUCLEOTIDE SEQUENCE [LARGE SCALE GENOMIC DNA]</scope>
    <source>
        <strain evidence="2 3">Welgevonden</strain>
    </source>
</reference>
<dbReference type="RefSeq" id="WP_011155548.1">
    <property type="nucleotide sequence ID" value="NC_005295.2"/>
</dbReference>
<organism evidence="2 3">
    <name type="scientific">Ehrlichia ruminantium (strain Welgevonden)</name>
    <dbReference type="NCBI Taxonomy" id="254945"/>
    <lineage>
        <taxon>Bacteria</taxon>
        <taxon>Pseudomonadati</taxon>
        <taxon>Pseudomonadota</taxon>
        <taxon>Alphaproteobacteria</taxon>
        <taxon>Rickettsiales</taxon>
        <taxon>Anaplasmataceae</taxon>
        <taxon>Ehrlichia</taxon>
    </lineage>
</organism>
<feature type="domain" description="Msp4/OMP-like" evidence="1">
    <location>
        <begin position="39"/>
        <end position="297"/>
    </location>
</feature>
<dbReference type="HOGENOM" id="CLU_078984_0_0_5"/>
<gene>
    <name evidence="2" type="ordered locus">ERWE_CDS_09210</name>
</gene>
<dbReference type="Gene3D" id="2.40.160.20">
    <property type="match status" value="1"/>
</dbReference>
<dbReference type="KEGG" id="erw:ERWE_CDS_09210"/>
<dbReference type="Proteomes" id="UP000001021">
    <property type="component" value="Chromosome"/>
</dbReference>